<comment type="caution">
    <text evidence="2">The sequence shown here is derived from an EMBL/GenBank/DDBJ whole genome shotgun (WGS) entry which is preliminary data.</text>
</comment>
<dbReference type="EMBL" id="JBEDUW010000006">
    <property type="protein sequence ID" value="KAK9924035.1"/>
    <property type="molecule type" value="Genomic_DNA"/>
</dbReference>
<dbReference type="Proteomes" id="UP001457282">
    <property type="component" value="Unassembled WGS sequence"/>
</dbReference>
<organism evidence="2 3">
    <name type="scientific">Rubus argutus</name>
    <name type="common">Southern blackberry</name>
    <dbReference type="NCBI Taxonomy" id="59490"/>
    <lineage>
        <taxon>Eukaryota</taxon>
        <taxon>Viridiplantae</taxon>
        <taxon>Streptophyta</taxon>
        <taxon>Embryophyta</taxon>
        <taxon>Tracheophyta</taxon>
        <taxon>Spermatophyta</taxon>
        <taxon>Magnoliopsida</taxon>
        <taxon>eudicotyledons</taxon>
        <taxon>Gunneridae</taxon>
        <taxon>Pentapetalae</taxon>
        <taxon>rosids</taxon>
        <taxon>fabids</taxon>
        <taxon>Rosales</taxon>
        <taxon>Rosaceae</taxon>
        <taxon>Rosoideae</taxon>
        <taxon>Rosoideae incertae sedis</taxon>
        <taxon>Rubus</taxon>
    </lineage>
</organism>
<reference evidence="2 3" key="1">
    <citation type="journal article" date="2023" name="G3 (Bethesda)">
        <title>A chromosome-length genome assembly and annotation of blackberry (Rubus argutus, cv. 'Hillquist').</title>
        <authorList>
            <person name="Bruna T."/>
            <person name="Aryal R."/>
            <person name="Dudchenko O."/>
            <person name="Sargent D.J."/>
            <person name="Mead D."/>
            <person name="Buti M."/>
            <person name="Cavallini A."/>
            <person name="Hytonen T."/>
            <person name="Andres J."/>
            <person name="Pham M."/>
            <person name="Weisz D."/>
            <person name="Mascagni F."/>
            <person name="Usai G."/>
            <person name="Natali L."/>
            <person name="Bassil N."/>
            <person name="Fernandez G.E."/>
            <person name="Lomsadze A."/>
            <person name="Armour M."/>
            <person name="Olukolu B."/>
            <person name="Poorten T."/>
            <person name="Britton C."/>
            <person name="Davik J."/>
            <person name="Ashrafi H."/>
            <person name="Aiden E.L."/>
            <person name="Borodovsky M."/>
            <person name="Worthington M."/>
        </authorList>
    </citation>
    <scope>NUCLEOTIDE SEQUENCE [LARGE SCALE GENOMIC DNA]</scope>
    <source>
        <strain evidence="2">PI 553951</strain>
    </source>
</reference>
<accession>A0AAW1WGH6</accession>
<keyword evidence="3" id="KW-1185">Reference proteome</keyword>
<protein>
    <submittedName>
        <fullName evidence="2">Uncharacterized protein</fullName>
    </submittedName>
</protein>
<proteinExistence type="predicted"/>
<gene>
    <name evidence="2" type="ORF">M0R45_032424</name>
</gene>
<evidence type="ECO:0000313" key="3">
    <source>
        <dbReference type="Proteomes" id="UP001457282"/>
    </source>
</evidence>
<feature type="compositionally biased region" description="Basic and acidic residues" evidence="1">
    <location>
        <begin position="95"/>
        <end position="104"/>
    </location>
</feature>
<feature type="region of interest" description="Disordered" evidence="1">
    <location>
        <begin position="1"/>
        <end position="129"/>
    </location>
</feature>
<feature type="compositionally biased region" description="Basic and acidic residues" evidence="1">
    <location>
        <begin position="120"/>
        <end position="129"/>
    </location>
</feature>
<evidence type="ECO:0000313" key="2">
    <source>
        <dbReference type="EMBL" id="KAK9924035.1"/>
    </source>
</evidence>
<dbReference type="AlphaFoldDB" id="A0AAW1WGH6"/>
<sequence length="129" mass="14361">MPSASSSSAVTDSCPRRAQKLRRRHRPLPNRFSAPAPIGPAVLKHCHRRSSEPKPSPLSSPQLSTAFDGALRPLHFPATDVGISSRPIKTTDWNRNQEKERRQEIEEESQGRSGGRKKAGKEMKEEIEA</sequence>
<name>A0AAW1WGH6_RUBAR</name>
<evidence type="ECO:0000256" key="1">
    <source>
        <dbReference type="SAM" id="MobiDB-lite"/>
    </source>
</evidence>
<feature type="compositionally biased region" description="Basic residues" evidence="1">
    <location>
        <begin position="17"/>
        <end position="28"/>
    </location>
</feature>